<protein>
    <submittedName>
        <fullName evidence="5">Extracellular solute-binding protein</fullName>
    </submittedName>
</protein>
<dbReference type="InterPro" id="IPR006311">
    <property type="entry name" value="TAT_signal"/>
</dbReference>
<dbReference type="Gene3D" id="3.40.190.10">
    <property type="entry name" value="Periplasmic binding protein-like II"/>
    <property type="match status" value="2"/>
</dbReference>
<dbReference type="RefSeq" id="WP_275029643.1">
    <property type="nucleotide sequence ID" value="NZ_CP118615.1"/>
</dbReference>
<proteinExistence type="inferred from homology"/>
<dbReference type="Proteomes" id="UP001219605">
    <property type="component" value="Chromosome"/>
</dbReference>
<gene>
    <name evidence="5" type="ORF">PVK37_22500</name>
</gene>
<dbReference type="Pfam" id="PF13416">
    <property type="entry name" value="SBP_bac_8"/>
    <property type="match status" value="1"/>
</dbReference>
<evidence type="ECO:0000313" key="5">
    <source>
        <dbReference type="EMBL" id="WDZ83211.1"/>
    </source>
</evidence>
<name>A0ABY7ZJS9_9ACTN</name>
<dbReference type="PROSITE" id="PS51318">
    <property type="entry name" value="TAT"/>
    <property type="match status" value="1"/>
</dbReference>
<accession>A0ABY7ZJS9</accession>
<evidence type="ECO:0000256" key="4">
    <source>
        <dbReference type="ARBA" id="ARBA00022729"/>
    </source>
</evidence>
<comment type="subcellular location">
    <subcellularLocation>
        <location evidence="1">Cell envelope</location>
    </subcellularLocation>
</comment>
<evidence type="ECO:0000313" key="6">
    <source>
        <dbReference type="Proteomes" id="UP001219605"/>
    </source>
</evidence>
<dbReference type="InterPro" id="IPR019546">
    <property type="entry name" value="TAT_signal_bac_arc"/>
</dbReference>
<evidence type="ECO:0000256" key="2">
    <source>
        <dbReference type="ARBA" id="ARBA00008520"/>
    </source>
</evidence>
<dbReference type="PANTHER" id="PTHR43649">
    <property type="entry name" value="ARABINOSE-BINDING PROTEIN-RELATED"/>
    <property type="match status" value="1"/>
</dbReference>
<sequence length="559" mass="60671">MTLQNSGARPSRRNFLGLVGLGAATVVGGPVLAGCSEKPTSSGGAENLDAFADVLPTHKDLAGGIKPDIMGVRPVPDGYTSYPADLVDAITEKPGTSGKQVTAMTPAWGPAPPGIAQSAYLQAVNAELGTPVSFTIQDGNTYADKLNAMFGARDVPELLCVPGWEIPKIPRFAEAIGVLFEDLTDHLKGDAVNAYPMLASFPTGAWRNAVWNGRLAAVPNPTDGPFPWALFTRKDLLDARGLTVPTSLDELLTVARQVTDPARKVWAFDDVFAMIQMYHKVPAAKQGWRLTSDGTPEFKYETPEFRQALEVMAKIYKDGLVHPDIVASDGADAAQLFAKSGATVFSRAGVGFWQGAQAEHQKVNAKLNIQPVPIFSATGGDPLVWGDDEPTSFTFVKKGVGKDRVQELLRIMNWCSAPLGSQEAQLRDYGVEGKHHTRTPNGPVKNDLAFKEIQNQYYFISGRNPTIGPYPDTPNYVRDLLTYSNEMVKYLEKDPWDGLKIEMPDAYKANAVPTEDKFTDVLRGRRPLSDVDAIVREWKANGGEEARKLLAEALSKAGK</sequence>
<organism evidence="5 6">
    <name type="scientific">Micromonospora cathayae</name>
    <dbReference type="NCBI Taxonomy" id="3028804"/>
    <lineage>
        <taxon>Bacteria</taxon>
        <taxon>Bacillati</taxon>
        <taxon>Actinomycetota</taxon>
        <taxon>Actinomycetes</taxon>
        <taxon>Micromonosporales</taxon>
        <taxon>Micromonosporaceae</taxon>
        <taxon>Micromonospora</taxon>
    </lineage>
</organism>
<dbReference type="PANTHER" id="PTHR43649:SF31">
    <property type="entry name" value="SN-GLYCEROL-3-PHOSPHATE-BINDING PERIPLASMIC PROTEIN UGPB"/>
    <property type="match status" value="1"/>
</dbReference>
<dbReference type="NCBIfam" id="TIGR01409">
    <property type="entry name" value="TAT_signal_seq"/>
    <property type="match status" value="1"/>
</dbReference>
<dbReference type="InterPro" id="IPR050490">
    <property type="entry name" value="Bact_solute-bd_prot1"/>
</dbReference>
<keyword evidence="3" id="KW-0813">Transport</keyword>
<dbReference type="SUPFAM" id="SSF53850">
    <property type="entry name" value="Periplasmic binding protein-like II"/>
    <property type="match status" value="1"/>
</dbReference>
<keyword evidence="6" id="KW-1185">Reference proteome</keyword>
<evidence type="ECO:0000256" key="3">
    <source>
        <dbReference type="ARBA" id="ARBA00022448"/>
    </source>
</evidence>
<reference evidence="5 6" key="1">
    <citation type="submission" date="2023-02" db="EMBL/GenBank/DDBJ databases">
        <authorList>
            <person name="Mo P."/>
        </authorList>
    </citation>
    <scope>NUCLEOTIDE SEQUENCE [LARGE SCALE GENOMIC DNA]</scope>
    <source>
        <strain evidence="5 6">HUAS 3</strain>
    </source>
</reference>
<comment type="similarity">
    <text evidence="2">Belongs to the bacterial solute-binding protein 1 family.</text>
</comment>
<evidence type="ECO:0000256" key="1">
    <source>
        <dbReference type="ARBA" id="ARBA00004196"/>
    </source>
</evidence>
<dbReference type="InterPro" id="IPR006059">
    <property type="entry name" value="SBP"/>
</dbReference>
<keyword evidence="4" id="KW-0732">Signal</keyword>
<dbReference type="EMBL" id="CP118615">
    <property type="protein sequence ID" value="WDZ83211.1"/>
    <property type="molecule type" value="Genomic_DNA"/>
</dbReference>